<dbReference type="AlphaFoldDB" id="A0A9X3REQ2"/>
<accession>A0A9X3REQ2</accession>
<protein>
    <recommendedName>
        <fullName evidence="3">Streptomycin adenylyltransferase</fullName>
    </recommendedName>
</protein>
<organism evidence="1 2">
    <name type="scientific">Paenisporosarcina quisquiliarum</name>
    <dbReference type="NCBI Taxonomy" id="365346"/>
    <lineage>
        <taxon>Bacteria</taxon>
        <taxon>Bacillati</taxon>
        <taxon>Bacillota</taxon>
        <taxon>Bacilli</taxon>
        <taxon>Bacillales</taxon>
        <taxon>Caryophanaceae</taxon>
        <taxon>Paenisporosarcina</taxon>
    </lineage>
</organism>
<sequence length="264" mass="30458">MRKQDLLDRLDAIGQSLETTGGALLLFGLGSVGTELERLDDYSDLDFFVIVKPEYKSRFIERLDWLEAVHPLAFSFRNTKDGHKILFEDGIYAEFAVFEENEMEHISYTEGRIVWQDAHFINKDLHIPTVQNGALKKEHSLDYSINEALTNLYVGLCRYARGEKLSALKFVQGEAIDNILNVLHLIEPEVEYFPDVFSHARRLEKRFPRFALTIGDMIQGYHHVPESALHILKYLEAAFPVNQRMGEEIRRLAKLGMELNEDSQ</sequence>
<name>A0A9X3REQ2_9BACL</name>
<dbReference type="Gene3D" id="3.30.460.10">
    <property type="entry name" value="Beta Polymerase, domain 2"/>
    <property type="match status" value="1"/>
</dbReference>
<evidence type="ECO:0008006" key="3">
    <source>
        <dbReference type="Google" id="ProtNLM"/>
    </source>
</evidence>
<reference evidence="1" key="1">
    <citation type="submission" date="2022-05" db="EMBL/GenBank/DDBJ databases">
        <authorList>
            <person name="Colautti A."/>
            <person name="Iacumin L."/>
        </authorList>
    </citation>
    <scope>NUCLEOTIDE SEQUENCE</scope>
    <source>
        <strain evidence="1">SK 55</strain>
    </source>
</reference>
<dbReference type="SUPFAM" id="SSF81301">
    <property type="entry name" value="Nucleotidyltransferase"/>
    <property type="match status" value="1"/>
</dbReference>
<comment type="caution">
    <text evidence="1">The sequence shown here is derived from an EMBL/GenBank/DDBJ whole genome shotgun (WGS) entry which is preliminary data.</text>
</comment>
<proteinExistence type="predicted"/>
<dbReference type="RefSeq" id="WP_269926896.1">
    <property type="nucleotide sequence ID" value="NZ_JAMKBJ010000009.1"/>
</dbReference>
<evidence type="ECO:0000313" key="1">
    <source>
        <dbReference type="EMBL" id="MCZ8537827.1"/>
    </source>
</evidence>
<dbReference type="Proteomes" id="UP001152173">
    <property type="component" value="Unassembled WGS sequence"/>
</dbReference>
<evidence type="ECO:0000313" key="2">
    <source>
        <dbReference type="Proteomes" id="UP001152173"/>
    </source>
</evidence>
<keyword evidence="2" id="KW-1185">Reference proteome</keyword>
<gene>
    <name evidence="1" type="ORF">M9R32_11590</name>
</gene>
<dbReference type="InterPro" id="IPR043519">
    <property type="entry name" value="NT_sf"/>
</dbReference>
<dbReference type="EMBL" id="JAMKBJ010000009">
    <property type="protein sequence ID" value="MCZ8537827.1"/>
    <property type="molecule type" value="Genomic_DNA"/>
</dbReference>